<dbReference type="InterPro" id="IPR015943">
    <property type="entry name" value="WD40/YVTN_repeat-like_dom_sf"/>
</dbReference>
<feature type="repeat" description="WD" evidence="3">
    <location>
        <begin position="169"/>
        <end position="208"/>
    </location>
</feature>
<evidence type="ECO:0000256" key="2">
    <source>
        <dbReference type="ARBA" id="ARBA00022737"/>
    </source>
</evidence>
<dbReference type="SUPFAM" id="SSF50978">
    <property type="entry name" value="WD40 repeat-like"/>
    <property type="match status" value="1"/>
</dbReference>
<dbReference type="RefSeq" id="XP_040874660.1">
    <property type="nucleotide sequence ID" value="XM_041023885.1"/>
</dbReference>
<organism evidence="4 5">
    <name type="scientific">Aureobasidium melanogenum (strain CBS 110374)</name>
    <name type="common">Aureobasidium pullulans var. melanogenum</name>
    <dbReference type="NCBI Taxonomy" id="1043003"/>
    <lineage>
        <taxon>Eukaryota</taxon>
        <taxon>Fungi</taxon>
        <taxon>Dikarya</taxon>
        <taxon>Ascomycota</taxon>
        <taxon>Pezizomycotina</taxon>
        <taxon>Dothideomycetes</taxon>
        <taxon>Dothideomycetidae</taxon>
        <taxon>Dothideales</taxon>
        <taxon>Saccotheciaceae</taxon>
        <taxon>Aureobasidium</taxon>
    </lineage>
</organism>
<dbReference type="HOGENOM" id="CLU_000288_103_3_1"/>
<keyword evidence="1 3" id="KW-0853">WD repeat</keyword>
<dbReference type="AlphaFoldDB" id="A0A074W501"/>
<dbReference type="SMART" id="SM00320">
    <property type="entry name" value="WD40"/>
    <property type="match status" value="7"/>
</dbReference>
<evidence type="ECO:0000256" key="3">
    <source>
        <dbReference type="PROSITE-ProRule" id="PRU00221"/>
    </source>
</evidence>
<dbReference type="PRINTS" id="PR00320">
    <property type="entry name" value="GPROTEINBRPT"/>
</dbReference>
<feature type="repeat" description="WD" evidence="3">
    <location>
        <begin position="123"/>
        <end position="142"/>
    </location>
</feature>
<dbReference type="InterPro" id="IPR019775">
    <property type="entry name" value="WD40_repeat_CS"/>
</dbReference>
<dbReference type="Gene3D" id="2.130.10.10">
    <property type="entry name" value="YVTN repeat-like/Quinoprotein amine dehydrogenase"/>
    <property type="match status" value="1"/>
</dbReference>
<dbReference type="EMBL" id="KL584880">
    <property type="protein sequence ID" value="KEQ57636.1"/>
    <property type="molecule type" value="Genomic_DNA"/>
</dbReference>
<keyword evidence="2" id="KW-0677">Repeat</keyword>
<sequence>MDFEAQPYHLAFRAHHGHVVTCLLLDSERILTGSDDANIHLYDAHTGALQRKFEGHEGAVWAIQHEADILVSGSTDQTIRVWDITSGKCLHVFQGHTSTVRCLAILQPVKMSTTSDGSTILMPKQPLIISGSRDSTMRVWKLPYPGDRQTYHASPPDGHSDDVHSLRILAGHQKTIRAMAAYGDTVVSGSFDCTVRVWKISTGEMVHCLAGHLQKVFSVVLDHVSSRCVSGSMDNSVKIWSIETGNCLFSLDGHTSLVGLLELSQGVLVSGAADGTLRTWDLDDGGCRAILKGHTGAITCFQHDLQKVVSGSDRTLKLWDTQTGECLRDLLSELSGVWQVRFDERRCVAAVQRNNLTYIEVLDFGAARDGIPESKRGHRIVVDLRGREVEKVEAGTET</sequence>
<feature type="repeat" description="WD" evidence="3">
    <location>
        <begin position="53"/>
        <end position="92"/>
    </location>
</feature>
<reference evidence="4 5" key="1">
    <citation type="journal article" date="2014" name="BMC Genomics">
        <title>Genome sequencing of four Aureobasidium pullulans varieties: biotechnological potential, stress tolerance, and description of new species.</title>
        <authorList>
            <person name="Gostin Ar C."/>
            <person name="Ohm R.A."/>
            <person name="Kogej T."/>
            <person name="Sonjak S."/>
            <person name="Turk M."/>
            <person name="Zajc J."/>
            <person name="Zalar P."/>
            <person name="Grube M."/>
            <person name="Sun H."/>
            <person name="Han J."/>
            <person name="Sharma A."/>
            <person name="Chiniquy J."/>
            <person name="Ngan C.Y."/>
            <person name="Lipzen A."/>
            <person name="Barry K."/>
            <person name="Grigoriev I.V."/>
            <person name="Gunde-Cimerman N."/>
        </authorList>
    </citation>
    <scope>NUCLEOTIDE SEQUENCE [LARGE SCALE GENOMIC DNA]</scope>
    <source>
        <strain evidence="4 5">CBS 110374</strain>
    </source>
</reference>
<feature type="repeat" description="WD" evidence="3">
    <location>
        <begin position="251"/>
        <end position="290"/>
    </location>
</feature>
<dbReference type="PROSITE" id="PS50082">
    <property type="entry name" value="WD_REPEATS_2"/>
    <property type="match status" value="6"/>
</dbReference>
<evidence type="ECO:0000256" key="1">
    <source>
        <dbReference type="ARBA" id="ARBA00022574"/>
    </source>
</evidence>
<proteinExistence type="predicted"/>
<evidence type="ECO:0000313" key="5">
    <source>
        <dbReference type="Proteomes" id="UP000030672"/>
    </source>
</evidence>
<dbReference type="GeneID" id="63917258"/>
<evidence type="ECO:0000313" key="4">
    <source>
        <dbReference type="EMBL" id="KEQ57636.1"/>
    </source>
</evidence>
<dbReference type="CDD" id="cd00200">
    <property type="entry name" value="WD40"/>
    <property type="match status" value="1"/>
</dbReference>
<dbReference type="PROSITE" id="PS50294">
    <property type="entry name" value="WD_REPEATS_REGION"/>
    <property type="match status" value="4"/>
</dbReference>
<feature type="repeat" description="WD" evidence="3">
    <location>
        <begin position="209"/>
        <end position="250"/>
    </location>
</feature>
<dbReference type="STRING" id="1043003.A0A074W501"/>
<dbReference type="InterPro" id="IPR020472">
    <property type="entry name" value="WD40_PAC1"/>
</dbReference>
<dbReference type="Pfam" id="PF00400">
    <property type="entry name" value="WD40"/>
    <property type="match status" value="7"/>
</dbReference>
<keyword evidence="5" id="KW-1185">Reference proteome</keyword>
<dbReference type="PROSITE" id="PS00678">
    <property type="entry name" value="WD_REPEATS_1"/>
    <property type="match status" value="2"/>
</dbReference>
<dbReference type="PANTHER" id="PTHR19848">
    <property type="entry name" value="WD40 REPEAT PROTEIN"/>
    <property type="match status" value="1"/>
</dbReference>
<feature type="repeat" description="WD" evidence="3">
    <location>
        <begin position="291"/>
        <end position="329"/>
    </location>
</feature>
<accession>A0A074W501</accession>
<dbReference type="PANTHER" id="PTHR19848:SF8">
    <property type="entry name" value="F-BOX AND WD REPEAT DOMAIN CONTAINING 7"/>
    <property type="match status" value="1"/>
</dbReference>
<name>A0A074W501_AURM1</name>
<dbReference type="InterPro" id="IPR036322">
    <property type="entry name" value="WD40_repeat_dom_sf"/>
</dbReference>
<dbReference type="InterPro" id="IPR001680">
    <property type="entry name" value="WD40_rpt"/>
</dbReference>
<dbReference type="Proteomes" id="UP000030672">
    <property type="component" value="Unassembled WGS sequence"/>
</dbReference>
<gene>
    <name evidence="4" type="ORF">M437DRAFT_61173</name>
</gene>
<protein>
    <submittedName>
        <fullName evidence="4">WD40 repeat-like protein</fullName>
    </submittedName>
</protein>